<keyword evidence="2" id="KW-1185">Reference proteome</keyword>
<dbReference type="Proteomes" id="UP000008204">
    <property type="component" value="Chromosome"/>
</dbReference>
<dbReference type="AlphaFoldDB" id="B7JYG1"/>
<reference evidence="2" key="1">
    <citation type="journal article" date="2011" name="MBio">
        <title>Novel metabolic attributes of the genus Cyanothece, comprising a group of unicellular nitrogen-fixing Cyanobacteria.</title>
        <authorList>
            <person name="Bandyopadhyay A."/>
            <person name="Elvitigala T."/>
            <person name="Welsh E."/>
            <person name="Stockel J."/>
            <person name="Liberton M."/>
            <person name="Min H."/>
            <person name="Sherman L.A."/>
            <person name="Pakrasi H.B."/>
        </authorList>
    </citation>
    <scope>NUCLEOTIDE SEQUENCE [LARGE SCALE GENOMIC DNA]</scope>
    <source>
        <strain evidence="2">PCC 8801</strain>
    </source>
</reference>
<accession>B7JYG1</accession>
<dbReference type="OrthoDB" id="530493at2"/>
<dbReference type="HOGENOM" id="CLU_1264732_0_0_3"/>
<dbReference type="KEGG" id="cyp:PCC8801_0747"/>
<sequence length="214" mass="24693">MARKPLKVLLVEGDEDKRVIPELIEANGIPWGEKKEEAIVYIKPYGGIDNLIDPDLIYTELNASGLVSLGLIIDADEYPTRQWQRIRNVCIKTITDLPESLPETGLIHTYNNIKFGIWMMPDNQMRGILETFLAYLINENDPLWDYTQEVVQQAKNKGAKFKESYTDKSHIHTWLAWQESPGEQVHIAVKARILNPKHPKSKSFITWFKSLYDL</sequence>
<gene>
    <name evidence="1" type="ordered locus">PCC8801_0747</name>
</gene>
<dbReference type="InterPro" id="IPR024508">
    <property type="entry name" value="DUF3226"/>
</dbReference>
<dbReference type="EMBL" id="CP001287">
    <property type="protein sequence ID" value="ACK64831.1"/>
    <property type="molecule type" value="Genomic_DNA"/>
</dbReference>
<dbReference type="RefSeq" id="WP_012594107.1">
    <property type="nucleotide sequence ID" value="NC_011726.1"/>
</dbReference>
<evidence type="ECO:0000313" key="2">
    <source>
        <dbReference type="Proteomes" id="UP000008204"/>
    </source>
</evidence>
<dbReference type="STRING" id="41431.PCC8801_0747"/>
<protein>
    <recommendedName>
        <fullName evidence="3">DUF4276 family protein</fullName>
    </recommendedName>
</protein>
<evidence type="ECO:0008006" key="3">
    <source>
        <dbReference type="Google" id="ProtNLM"/>
    </source>
</evidence>
<organism evidence="1 2">
    <name type="scientific">Rippkaea orientalis (strain PCC 8801 / RF-1)</name>
    <name type="common">Cyanothece sp. (strain PCC 8801)</name>
    <dbReference type="NCBI Taxonomy" id="41431"/>
    <lineage>
        <taxon>Bacteria</taxon>
        <taxon>Bacillati</taxon>
        <taxon>Cyanobacteriota</taxon>
        <taxon>Cyanophyceae</taxon>
        <taxon>Oscillatoriophycideae</taxon>
        <taxon>Chroococcales</taxon>
        <taxon>Aphanothecaceae</taxon>
        <taxon>Rippkaea</taxon>
        <taxon>Rippkaea orientalis</taxon>
    </lineage>
</organism>
<evidence type="ECO:0000313" key="1">
    <source>
        <dbReference type="EMBL" id="ACK64831.1"/>
    </source>
</evidence>
<dbReference type="eggNOG" id="ENOG50310W8">
    <property type="taxonomic scope" value="Bacteria"/>
</dbReference>
<dbReference type="Pfam" id="PF11536">
    <property type="entry name" value="DUF3226"/>
    <property type="match status" value="1"/>
</dbReference>
<name>B7JYG1_RIPO1</name>
<proteinExistence type="predicted"/>